<dbReference type="Gene3D" id="3.30.470.20">
    <property type="entry name" value="ATP-grasp fold, B domain"/>
    <property type="match status" value="1"/>
</dbReference>
<dbReference type="InterPro" id="IPR041472">
    <property type="entry name" value="BL00235/CARNS1_N"/>
</dbReference>
<accession>A0ABQ3EUI5</accession>
<sequence length="437" mass="47392">MSARTAAAATPPATPVTERTLLLVGGTDQHIERAKALGVRVVLLQHPDKINAFQTGLADVLLMVDYTAWDTVRPLAEAAREVWGFDTIVSLTEGGLDMAARLNEHFGFPGTRPEVSRRMRNKYLMRQHLHERGKLSIHWGRVTDRASLEAFALKAGFPFIVKPTDATAGFGLIRVGGAADLEAAWERIEELRGRRTDRGSTLFTVREFLMESYLDGPEFSVEGFSFGGRHVVVAVTEKLVDDTHFAELGHALPARLVPQAYEQVTTAVADFLDTMGVTDGPSHTELRLTSRGPVVIESHNRVGGGHINELVEAAYGIDLLRYGVAWPLGLVEELPEPPIARAGACTRFVLRDPGTVTAVSGVEEVATRPDVLAVEVSVRPGDEVRPLRDNWDRLGFAAVTAADTDAAIALCERLTEEIRIDVAPAHVPAAHGMGVAA</sequence>
<evidence type="ECO:0000313" key="6">
    <source>
        <dbReference type="EMBL" id="GHB51800.1"/>
    </source>
</evidence>
<dbReference type="Pfam" id="PF18603">
    <property type="entry name" value="LAL_C2"/>
    <property type="match status" value="1"/>
</dbReference>
<dbReference type="EMBL" id="BMVP01000003">
    <property type="protein sequence ID" value="GHB51800.1"/>
    <property type="molecule type" value="Genomic_DNA"/>
</dbReference>
<keyword evidence="3 4" id="KW-0067">ATP-binding</keyword>
<dbReference type="SUPFAM" id="SSF56059">
    <property type="entry name" value="Glutathione synthetase ATP-binding domain-like"/>
    <property type="match status" value="1"/>
</dbReference>
<keyword evidence="7" id="KW-1185">Reference proteome</keyword>
<dbReference type="PANTHER" id="PTHR43585:SF2">
    <property type="entry name" value="ATP-GRASP ENZYME FSQD"/>
    <property type="match status" value="1"/>
</dbReference>
<keyword evidence="1" id="KW-0436">Ligase</keyword>
<feature type="domain" description="ATP-grasp" evidence="5">
    <location>
        <begin position="126"/>
        <end position="328"/>
    </location>
</feature>
<comment type="caution">
    <text evidence="6">The sequence shown here is derived from an EMBL/GenBank/DDBJ whole genome shotgun (WGS) entry which is preliminary data.</text>
</comment>
<organism evidence="6 7">
    <name type="scientific">Streptomyces cirratus</name>
    <dbReference type="NCBI Taxonomy" id="68187"/>
    <lineage>
        <taxon>Bacteria</taxon>
        <taxon>Bacillati</taxon>
        <taxon>Actinomycetota</taxon>
        <taxon>Actinomycetes</taxon>
        <taxon>Kitasatosporales</taxon>
        <taxon>Streptomycetaceae</taxon>
        <taxon>Streptomyces</taxon>
    </lineage>
</organism>
<dbReference type="PROSITE" id="PS50975">
    <property type="entry name" value="ATP_GRASP"/>
    <property type="match status" value="1"/>
</dbReference>
<dbReference type="Gene3D" id="3.40.50.20">
    <property type="match status" value="1"/>
</dbReference>
<evidence type="ECO:0000256" key="2">
    <source>
        <dbReference type="ARBA" id="ARBA00022741"/>
    </source>
</evidence>
<evidence type="ECO:0000313" key="7">
    <source>
        <dbReference type="Proteomes" id="UP000642673"/>
    </source>
</evidence>
<evidence type="ECO:0000256" key="4">
    <source>
        <dbReference type="PROSITE-ProRule" id="PRU00409"/>
    </source>
</evidence>
<reference evidence="7" key="1">
    <citation type="journal article" date="2019" name="Int. J. Syst. Evol. Microbiol.">
        <title>The Global Catalogue of Microorganisms (GCM) 10K type strain sequencing project: providing services to taxonomists for standard genome sequencing and annotation.</title>
        <authorList>
            <consortium name="The Broad Institute Genomics Platform"/>
            <consortium name="The Broad Institute Genome Sequencing Center for Infectious Disease"/>
            <person name="Wu L."/>
            <person name="Ma J."/>
        </authorList>
    </citation>
    <scope>NUCLEOTIDE SEQUENCE [LARGE SCALE GENOMIC DNA]</scope>
    <source>
        <strain evidence="7">JCM 4738</strain>
    </source>
</reference>
<keyword evidence="2 4" id="KW-0547">Nucleotide-binding</keyword>
<proteinExistence type="predicted"/>
<dbReference type="Pfam" id="PF18130">
    <property type="entry name" value="ATPgrasp_N"/>
    <property type="match status" value="1"/>
</dbReference>
<dbReference type="InterPro" id="IPR052032">
    <property type="entry name" value="ATP-dep_AA_Ligase"/>
</dbReference>
<dbReference type="InterPro" id="IPR040570">
    <property type="entry name" value="LAL_C2"/>
</dbReference>
<dbReference type="Proteomes" id="UP000642673">
    <property type="component" value="Unassembled WGS sequence"/>
</dbReference>
<dbReference type="RefSeq" id="WP_190183863.1">
    <property type="nucleotide sequence ID" value="NZ_BMVP01000003.1"/>
</dbReference>
<gene>
    <name evidence="6" type="ORF">GCM10010347_22020</name>
</gene>
<evidence type="ECO:0000256" key="1">
    <source>
        <dbReference type="ARBA" id="ARBA00022598"/>
    </source>
</evidence>
<dbReference type="Pfam" id="PF13535">
    <property type="entry name" value="ATP-grasp_4"/>
    <property type="match status" value="1"/>
</dbReference>
<evidence type="ECO:0000256" key="3">
    <source>
        <dbReference type="ARBA" id="ARBA00022840"/>
    </source>
</evidence>
<name>A0ABQ3EUI5_9ACTN</name>
<evidence type="ECO:0000259" key="5">
    <source>
        <dbReference type="PROSITE" id="PS50975"/>
    </source>
</evidence>
<dbReference type="InterPro" id="IPR011761">
    <property type="entry name" value="ATP-grasp"/>
</dbReference>
<protein>
    <recommendedName>
        <fullName evidence="5">ATP-grasp domain-containing protein</fullName>
    </recommendedName>
</protein>
<dbReference type="PANTHER" id="PTHR43585">
    <property type="entry name" value="FUMIPYRROLE BIOSYNTHESIS PROTEIN C"/>
    <property type="match status" value="1"/>
</dbReference>